<comment type="caution">
    <text evidence="1">The sequence shown here is derived from an EMBL/GenBank/DDBJ whole genome shotgun (WGS) entry which is preliminary data.</text>
</comment>
<sequence length="83" mass="8616">MNSIHQSGLNIVNQAFSMAAESSQAIAETVIEPTTENSINASGSTSLTEAVVDLKKAEILTLAGAKVIRTADEVVGTLIDTKV</sequence>
<gene>
    <name evidence="1" type="ORF">IC617_16960</name>
</gene>
<reference evidence="1" key="1">
    <citation type="submission" date="2020-09" db="EMBL/GenBank/DDBJ databases">
        <title>A novel bacterium of genus Neiella, isolated from South China Sea.</title>
        <authorList>
            <person name="Huang H."/>
            <person name="Mo K."/>
            <person name="Hu Y."/>
        </authorList>
    </citation>
    <scope>NUCLEOTIDE SEQUENCE</scope>
    <source>
        <strain evidence="1">HB171785</strain>
    </source>
</reference>
<dbReference type="EMBL" id="JACXAF010000028">
    <property type="protein sequence ID" value="MBD1391121.1"/>
    <property type="molecule type" value="Genomic_DNA"/>
</dbReference>
<evidence type="ECO:0000313" key="1">
    <source>
        <dbReference type="EMBL" id="MBD1391121.1"/>
    </source>
</evidence>
<accession>A0A8J6QMU0</accession>
<protein>
    <recommendedName>
        <fullName evidence="3">Flagellar basal-body/hook protein C-terminal domain-containing protein</fullName>
    </recommendedName>
</protein>
<proteinExistence type="predicted"/>
<name>A0A8J6QMU0_9GAMM</name>
<dbReference type="RefSeq" id="WP_191146181.1">
    <property type="nucleotide sequence ID" value="NZ_JACXAF010000028.1"/>
</dbReference>
<keyword evidence="2" id="KW-1185">Reference proteome</keyword>
<evidence type="ECO:0000313" key="2">
    <source>
        <dbReference type="Proteomes" id="UP000638014"/>
    </source>
</evidence>
<evidence type="ECO:0008006" key="3">
    <source>
        <dbReference type="Google" id="ProtNLM"/>
    </source>
</evidence>
<organism evidence="1 2">
    <name type="scientific">Neiella litorisoli</name>
    <dbReference type="NCBI Taxonomy" id="2771431"/>
    <lineage>
        <taxon>Bacteria</taxon>
        <taxon>Pseudomonadati</taxon>
        <taxon>Pseudomonadota</taxon>
        <taxon>Gammaproteobacteria</taxon>
        <taxon>Alteromonadales</taxon>
        <taxon>Echinimonadaceae</taxon>
        <taxon>Neiella</taxon>
    </lineage>
</organism>
<dbReference type="Proteomes" id="UP000638014">
    <property type="component" value="Unassembled WGS sequence"/>
</dbReference>
<dbReference type="AlphaFoldDB" id="A0A8J6QMU0"/>